<protein>
    <submittedName>
        <fullName evidence="1">Uncharacterized protein</fullName>
    </submittedName>
</protein>
<dbReference type="EMBL" id="FNET01000016">
    <property type="protein sequence ID" value="SDM05806.1"/>
    <property type="molecule type" value="Genomic_DNA"/>
</dbReference>
<sequence>MTLTEKYIDPRMRGLLSVKLTDRSDADIDVQLEECLKFLEIVSAGEGSSFIPLSKEVDEIWHELIVETGSYRRLCDALPGRRFINHESIGLEDYAGRSTKAVVSAQFLEWIPKYISRYGRFTEEVANHWTICQFLRTELGMSLDEINEMGLRELGKPTLTAS</sequence>
<gene>
    <name evidence="1" type="ORF">SAMN04488074_11622</name>
</gene>
<dbReference type="Proteomes" id="UP000199682">
    <property type="component" value="Unassembled WGS sequence"/>
</dbReference>
<evidence type="ECO:0000313" key="2">
    <source>
        <dbReference type="Proteomes" id="UP000199682"/>
    </source>
</evidence>
<organism evidence="1 2">
    <name type="scientific">Lentzea albidocapillata subsp. violacea</name>
    <dbReference type="NCBI Taxonomy" id="128104"/>
    <lineage>
        <taxon>Bacteria</taxon>
        <taxon>Bacillati</taxon>
        <taxon>Actinomycetota</taxon>
        <taxon>Actinomycetes</taxon>
        <taxon>Pseudonocardiales</taxon>
        <taxon>Pseudonocardiaceae</taxon>
        <taxon>Lentzea</taxon>
    </lineage>
</organism>
<reference evidence="2" key="1">
    <citation type="submission" date="2016-10" db="EMBL/GenBank/DDBJ databases">
        <authorList>
            <person name="Varghese N."/>
            <person name="Submissions S."/>
        </authorList>
    </citation>
    <scope>NUCLEOTIDE SEQUENCE [LARGE SCALE GENOMIC DNA]</scope>
    <source>
        <strain evidence="2">DSM 44796</strain>
    </source>
</reference>
<proteinExistence type="predicted"/>
<name>A0A1G9Q498_9PSEU</name>
<evidence type="ECO:0000313" key="1">
    <source>
        <dbReference type="EMBL" id="SDM05806.1"/>
    </source>
</evidence>
<accession>A0A1G9Q498</accession>
<dbReference type="RefSeq" id="WP_143027914.1">
    <property type="nucleotide sequence ID" value="NZ_FNET01000016.1"/>
</dbReference>
<dbReference type="AlphaFoldDB" id="A0A1G9Q498"/>